<dbReference type="OrthoDB" id="3550724at2759"/>
<dbReference type="InterPro" id="IPR036047">
    <property type="entry name" value="F-box-like_dom_sf"/>
</dbReference>
<dbReference type="RefSeq" id="XP_018067007.1">
    <property type="nucleotide sequence ID" value="XM_018218713.1"/>
</dbReference>
<sequence length="450" mass="50760">MLHRQRSTRPLRHHNTFSDILEVFHLTWETKTVAKNTEYIKLLPLHSSDSSRSSSQDMSLSSSSPVSPTCSSSRTLLTIPPELLLQILTHLPSSSSLHALSLTSRTLNTFVHTHAATITNSLVSFHHPKSSQILKAHHTENSAGFIVPTHPLVLAEERRIQRDKILASGCHCLPCRLMLHAGTSSSSDLSLRSSSEHDGLVGACLPAQSMVSTRGNECKARAALEKTVKLTEPGPQFLVFLERYGWEVEARWDIFVKQQHQTVKEEEEDVEETRAGDNGEEQKKKTFDFMIGNYCVRRFLEDTEKELTNFSTATKKAISPTLTIKERLRAKMNKHHQEKREKRRGAEAASRPPAARMFGEIEKTPTTTAVERDSWMKGLTWYHGSKYILDHEQVMADPVTGSDETMKTKSKQKTRNCIGGVKRGMRRVGSRIGSMFRRLRCVGDFQSLDD</sequence>
<protein>
    <recommendedName>
        <fullName evidence="2">F-box domain-containing protein</fullName>
    </recommendedName>
</protein>
<dbReference type="KEGG" id="psco:LY89DRAFT_722207"/>
<feature type="domain" description="F-box" evidence="2">
    <location>
        <begin position="73"/>
        <end position="122"/>
    </location>
</feature>
<dbReference type="PROSITE" id="PS50181">
    <property type="entry name" value="FBOX"/>
    <property type="match status" value="1"/>
</dbReference>
<accession>A0A194WYG5</accession>
<evidence type="ECO:0000313" key="4">
    <source>
        <dbReference type="Proteomes" id="UP000070700"/>
    </source>
</evidence>
<organism evidence="3 4">
    <name type="scientific">Mollisia scopiformis</name>
    <name type="common">Conifer needle endophyte fungus</name>
    <name type="synonym">Phialocephala scopiformis</name>
    <dbReference type="NCBI Taxonomy" id="149040"/>
    <lineage>
        <taxon>Eukaryota</taxon>
        <taxon>Fungi</taxon>
        <taxon>Dikarya</taxon>
        <taxon>Ascomycota</taxon>
        <taxon>Pezizomycotina</taxon>
        <taxon>Leotiomycetes</taxon>
        <taxon>Helotiales</taxon>
        <taxon>Mollisiaceae</taxon>
        <taxon>Mollisia</taxon>
    </lineage>
</organism>
<evidence type="ECO:0000256" key="1">
    <source>
        <dbReference type="SAM" id="MobiDB-lite"/>
    </source>
</evidence>
<dbReference type="InParanoid" id="A0A194WYG5"/>
<reference evidence="3 4" key="1">
    <citation type="submission" date="2015-10" db="EMBL/GenBank/DDBJ databases">
        <title>Full genome of DAOMC 229536 Phialocephala scopiformis, a fungal endophyte of spruce producing the potent anti-insectan compound rugulosin.</title>
        <authorList>
            <consortium name="DOE Joint Genome Institute"/>
            <person name="Walker A.K."/>
            <person name="Frasz S.L."/>
            <person name="Seifert K.A."/>
            <person name="Miller J.D."/>
            <person name="Mondo S.J."/>
            <person name="Labutti K."/>
            <person name="Lipzen A."/>
            <person name="Dockter R."/>
            <person name="Kennedy M."/>
            <person name="Grigoriev I.V."/>
            <person name="Spatafora J.W."/>
        </authorList>
    </citation>
    <scope>NUCLEOTIDE SEQUENCE [LARGE SCALE GENOMIC DNA]</scope>
    <source>
        <strain evidence="3 4">CBS 120377</strain>
    </source>
</reference>
<proteinExistence type="predicted"/>
<dbReference type="Proteomes" id="UP000070700">
    <property type="component" value="Unassembled WGS sequence"/>
</dbReference>
<dbReference type="SMART" id="SM00256">
    <property type="entry name" value="FBOX"/>
    <property type="match status" value="1"/>
</dbReference>
<feature type="region of interest" description="Disordered" evidence="1">
    <location>
        <begin position="331"/>
        <end position="356"/>
    </location>
</feature>
<gene>
    <name evidence="3" type="ORF">LY89DRAFT_722207</name>
</gene>
<keyword evidence="4" id="KW-1185">Reference proteome</keyword>
<name>A0A194WYG5_MOLSC</name>
<dbReference type="AlphaFoldDB" id="A0A194WYG5"/>
<dbReference type="InterPro" id="IPR001810">
    <property type="entry name" value="F-box_dom"/>
</dbReference>
<evidence type="ECO:0000313" key="3">
    <source>
        <dbReference type="EMBL" id="KUJ12652.1"/>
    </source>
</evidence>
<dbReference type="SUPFAM" id="SSF81383">
    <property type="entry name" value="F-box domain"/>
    <property type="match status" value="1"/>
</dbReference>
<dbReference type="EMBL" id="KQ947424">
    <property type="protein sequence ID" value="KUJ12652.1"/>
    <property type="molecule type" value="Genomic_DNA"/>
</dbReference>
<evidence type="ECO:0000259" key="2">
    <source>
        <dbReference type="PROSITE" id="PS50181"/>
    </source>
</evidence>
<feature type="region of interest" description="Disordered" evidence="1">
    <location>
        <begin position="47"/>
        <end position="73"/>
    </location>
</feature>
<dbReference type="Pfam" id="PF12937">
    <property type="entry name" value="F-box-like"/>
    <property type="match status" value="1"/>
</dbReference>
<dbReference type="GeneID" id="28828439"/>